<dbReference type="STRING" id="105231.A0A1Y1I324"/>
<dbReference type="GO" id="GO:0042651">
    <property type="term" value="C:thylakoid membrane"/>
    <property type="evidence" value="ECO:0000318"/>
    <property type="project" value="GO_Central"/>
</dbReference>
<sequence length="460" mass="51500">MATSAHVAMRPQALWTGGGPASARSAPAFNPLPAQVGCPLATKEKWQRMWGHASLRASLDLADSKEEAARKTRTPSLPQRRSVRCQSAPKSNSPPPVALKHYLTPISADVKKEESMVYRRTVFGHPEWLRHRSSTRHYRHILSISSSRVILALGPPVLALTGGALAMALYNEAIVHDILPHELPLLKASALPLQLTAPALALLLVFRTNASYSRFDEARKMWGATLNRVRDLARQALSYMDDNEEREEVLRYLMAFPYAFKNHLLREDHIVDDMRNVGLNSDEIEILTSTEHRPNYCLQVMSQVISKNTDLTDFQRVNLDHNLTHFHDQVGGCERIFKTPLPLSYTRLTSRFLVLWHFFLPLALWDACHWMVVPATFLSAAALFCIEEVGVLIEEPFSILPLHAICNTAEKNVRELTRLQGEHLNKRAIGGKKQAQLNGASQNGVADGAAARRTNVQVTN</sequence>
<evidence type="ECO:0000256" key="7">
    <source>
        <dbReference type="ARBA" id="ARBA00023136"/>
    </source>
</evidence>
<evidence type="ECO:0000256" key="6">
    <source>
        <dbReference type="ARBA" id="ARBA00023065"/>
    </source>
</evidence>
<evidence type="ECO:0000256" key="3">
    <source>
        <dbReference type="ARBA" id="ARBA00022475"/>
    </source>
</evidence>
<keyword evidence="6" id="KW-0406">Ion transport</keyword>
<proteinExistence type="predicted"/>
<dbReference type="EMBL" id="DF237159">
    <property type="protein sequence ID" value="GAQ84873.1"/>
    <property type="molecule type" value="Genomic_DNA"/>
</dbReference>
<dbReference type="OMA" id="WGVVPVC"/>
<dbReference type="Proteomes" id="UP000054558">
    <property type="component" value="Unassembled WGS sequence"/>
</dbReference>
<feature type="transmembrane region" description="Helical" evidence="9">
    <location>
        <begin position="348"/>
        <end position="365"/>
    </location>
</feature>
<evidence type="ECO:0000256" key="2">
    <source>
        <dbReference type="ARBA" id="ARBA00022448"/>
    </source>
</evidence>
<evidence type="ECO:0000256" key="4">
    <source>
        <dbReference type="ARBA" id="ARBA00022692"/>
    </source>
</evidence>
<dbReference type="PANTHER" id="PTHR33281">
    <property type="entry name" value="UPF0187 PROTEIN YNEE"/>
    <property type="match status" value="1"/>
</dbReference>
<feature type="transmembrane region" description="Helical" evidence="9">
    <location>
        <begin position="190"/>
        <end position="210"/>
    </location>
</feature>
<keyword evidence="4 9" id="KW-0812">Transmembrane</keyword>
<feature type="compositionally biased region" description="Polar residues" evidence="8">
    <location>
        <begin position="74"/>
        <end position="91"/>
    </location>
</feature>
<accession>A0A1Y1I324</accession>
<keyword evidence="5 9" id="KW-1133">Transmembrane helix</keyword>
<feature type="transmembrane region" description="Helical" evidence="9">
    <location>
        <begin position="149"/>
        <end position="170"/>
    </location>
</feature>
<dbReference type="GO" id="GO:0005247">
    <property type="term" value="F:voltage-gated chloride channel activity"/>
    <property type="evidence" value="ECO:0000318"/>
    <property type="project" value="GO_Central"/>
</dbReference>
<gene>
    <name evidence="10" type="ORF">KFL_002100030</name>
</gene>
<dbReference type="GO" id="GO:0005886">
    <property type="term" value="C:plasma membrane"/>
    <property type="evidence" value="ECO:0007669"/>
    <property type="project" value="UniProtKB-SubCell"/>
</dbReference>
<evidence type="ECO:0000256" key="5">
    <source>
        <dbReference type="ARBA" id="ARBA00022989"/>
    </source>
</evidence>
<dbReference type="GO" id="GO:0019684">
    <property type="term" value="P:photosynthesis, light reaction"/>
    <property type="evidence" value="ECO:0000318"/>
    <property type="project" value="GO_Central"/>
</dbReference>
<evidence type="ECO:0000313" key="10">
    <source>
        <dbReference type="EMBL" id="GAQ84873.1"/>
    </source>
</evidence>
<keyword evidence="7 9" id="KW-0472">Membrane</keyword>
<evidence type="ECO:0000313" key="11">
    <source>
        <dbReference type="Proteomes" id="UP000054558"/>
    </source>
</evidence>
<evidence type="ECO:0000256" key="1">
    <source>
        <dbReference type="ARBA" id="ARBA00004651"/>
    </source>
</evidence>
<protein>
    <submittedName>
        <fullName evidence="10">Uncharacterized protein</fullName>
    </submittedName>
</protein>
<evidence type="ECO:0000256" key="8">
    <source>
        <dbReference type="SAM" id="MobiDB-lite"/>
    </source>
</evidence>
<evidence type="ECO:0000256" key="9">
    <source>
        <dbReference type="SAM" id="Phobius"/>
    </source>
</evidence>
<keyword evidence="3" id="KW-1003">Cell membrane</keyword>
<feature type="region of interest" description="Disordered" evidence="8">
    <location>
        <begin position="62"/>
        <end position="96"/>
    </location>
</feature>
<keyword evidence="2" id="KW-0813">Transport</keyword>
<organism evidence="10 11">
    <name type="scientific">Klebsormidium nitens</name>
    <name type="common">Green alga</name>
    <name type="synonym">Ulothrix nitens</name>
    <dbReference type="NCBI Taxonomy" id="105231"/>
    <lineage>
        <taxon>Eukaryota</taxon>
        <taxon>Viridiplantae</taxon>
        <taxon>Streptophyta</taxon>
        <taxon>Klebsormidiophyceae</taxon>
        <taxon>Klebsormidiales</taxon>
        <taxon>Klebsormidiaceae</taxon>
        <taxon>Klebsormidium</taxon>
    </lineage>
</organism>
<dbReference type="PANTHER" id="PTHR33281:SF19">
    <property type="entry name" value="VOLTAGE-DEPENDENT ANION CHANNEL-FORMING PROTEIN YNEE"/>
    <property type="match status" value="1"/>
</dbReference>
<dbReference type="AlphaFoldDB" id="A0A1Y1I324"/>
<name>A0A1Y1I324_KLENI</name>
<comment type="subcellular location">
    <subcellularLocation>
        <location evidence="1">Cell membrane</location>
        <topology evidence="1">Multi-pass membrane protein</topology>
    </subcellularLocation>
</comment>
<reference evidence="10 11" key="1">
    <citation type="journal article" date="2014" name="Nat. Commun.">
        <title>Klebsormidium flaccidum genome reveals primary factors for plant terrestrial adaptation.</title>
        <authorList>
            <person name="Hori K."/>
            <person name="Maruyama F."/>
            <person name="Fujisawa T."/>
            <person name="Togashi T."/>
            <person name="Yamamoto N."/>
            <person name="Seo M."/>
            <person name="Sato S."/>
            <person name="Yamada T."/>
            <person name="Mori H."/>
            <person name="Tajima N."/>
            <person name="Moriyama T."/>
            <person name="Ikeuchi M."/>
            <person name="Watanabe M."/>
            <person name="Wada H."/>
            <person name="Kobayashi K."/>
            <person name="Saito M."/>
            <person name="Masuda T."/>
            <person name="Sasaki-Sekimoto Y."/>
            <person name="Mashiguchi K."/>
            <person name="Awai K."/>
            <person name="Shimojima M."/>
            <person name="Masuda S."/>
            <person name="Iwai M."/>
            <person name="Nobusawa T."/>
            <person name="Narise T."/>
            <person name="Kondo S."/>
            <person name="Saito H."/>
            <person name="Sato R."/>
            <person name="Murakawa M."/>
            <person name="Ihara Y."/>
            <person name="Oshima-Yamada Y."/>
            <person name="Ohtaka K."/>
            <person name="Satoh M."/>
            <person name="Sonobe K."/>
            <person name="Ishii M."/>
            <person name="Ohtani R."/>
            <person name="Kanamori-Sato M."/>
            <person name="Honoki R."/>
            <person name="Miyazaki D."/>
            <person name="Mochizuki H."/>
            <person name="Umetsu J."/>
            <person name="Higashi K."/>
            <person name="Shibata D."/>
            <person name="Kamiya Y."/>
            <person name="Sato N."/>
            <person name="Nakamura Y."/>
            <person name="Tabata S."/>
            <person name="Ida S."/>
            <person name="Kurokawa K."/>
            <person name="Ohta H."/>
        </authorList>
    </citation>
    <scope>NUCLEOTIDE SEQUENCE [LARGE SCALE GENOMIC DNA]</scope>
    <source>
        <strain evidence="10 11">NIES-2285</strain>
    </source>
</reference>
<keyword evidence="11" id="KW-1185">Reference proteome</keyword>
<dbReference type="Pfam" id="PF25539">
    <property type="entry name" value="Bestrophin_2"/>
    <property type="match status" value="1"/>
</dbReference>
<dbReference type="OrthoDB" id="1368at2759"/>
<dbReference type="InterPro" id="IPR044669">
    <property type="entry name" value="YneE/VCCN1/2-like"/>
</dbReference>